<dbReference type="Pfam" id="PF00589">
    <property type="entry name" value="Phage_integrase"/>
    <property type="match status" value="1"/>
</dbReference>
<dbReference type="RefSeq" id="WP_239672227.1">
    <property type="nucleotide sequence ID" value="NZ_CP049742.1"/>
</dbReference>
<name>A0A7S8HG96_9BACI</name>
<dbReference type="InterPro" id="IPR002104">
    <property type="entry name" value="Integrase_catalytic"/>
</dbReference>
<dbReference type="Proteomes" id="UP000593626">
    <property type="component" value="Chromosome"/>
</dbReference>
<dbReference type="GO" id="GO:0003677">
    <property type="term" value="F:DNA binding"/>
    <property type="evidence" value="ECO:0007669"/>
    <property type="project" value="UniProtKB-UniRule"/>
</dbReference>
<dbReference type="GO" id="GO:0007059">
    <property type="term" value="P:chromosome segregation"/>
    <property type="evidence" value="ECO:0007669"/>
    <property type="project" value="UniProtKB-KW"/>
</dbReference>
<evidence type="ECO:0000313" key="12">
    <source>
        <dbReference type="EMBL" id="QPC47557.1"/>
    </source>
</evidence>
<evidence type="ECO:0000259" key="10">
    <source>
        <dbReference type="PROSITE" id="PS51898"/>
    </source>
</evidence>
<evidence type="ECO:0000256" key="8">
    <source>
        <dbReference type="ARBA" id="ARBA00023306"/>
    </source>
</evidence>
<dbReference type="GO" id="GO:0006310">
    <property type="term" value="P:DNA recombination"/>
    <property type="evidence" value="ECO:0007669"/>
    <property type="project" value="UniProtKB-KW"/>
</dbReference>
<dbReference type="PROSITE" id="PS51900">
    <property type="entry name" value="CB"/>
    <property type="match status" value="1"/>
</dbReference>
<dbReference type="PANTHER" id="PTHR30349">
    <property type="entry name" value="PHAGE INTEGRASE-RELATED"/>
    <property type="match status" value="1"/>
</dbReference>
<keyword evidence="7" id="KW-0233">DNA recombination</keyword>
<dbReference type="GO" id="GO:0015074">
    <property type="term" value="P:DNA integration"/>
    <property type="evidence" value="ECO:0007669"/>
    <property type="project" value="UniProtKB-KW"/>
</dbReference>
<dbReference type="GO" id="GO:0051301">
    <property type="term" value="P:cell division"/>
    <property type="evidence" value="ECO:0007669"/>
    <property type="project" value="UniProtKB-KW"/>
</dbReference>
<gene>
    <name evidence="12" type="ORF">G8O30_11645</name>
</gene>
<sequence length="281" mass="33066">MKTEEIVSFIRTFKNSYQARLDEKTLKIYSSSISYFLRYQDSPISTIMPKDIRNWMVHLETKGYQPATIARELFAIKLLFQFCVEEKICVKNPAHSFKPPKIPDNIPYYLDKFQVQKLRNLTEENIMERSIIELLYSSGVRISELVKIQLEDIDWELRTIHIRSGKRKKGRIVVYTAVCAEYLRSYVDNRKDGLPYLYINSYSTNALHARTIQVWFQGYSQLVDFHVSPHVLRHTFAAHLAEKGMPLIGIQTLLGHVDPRQTETYARLYHHARKEIYDVLM</sequence>
<comment type="subcellular location">
    <subcellularLocation>
        <location evidence="1">Cytoplasm</location>
    </subcellularLocation>
</comment>
<dbReference type="PANTHER" id="PTHR30349:SF77">
    <property type="entry name" value="TYROSINE RECOMBINASE XERC"/>
    <property type="match status" value="1"/>
</dbReference>
<dbReference type="InterPro" id="IPR011010">
    <property type="entry name" value="DNA_brk_join_enz"/>
</dbReference>
<feature type="domain" description="Tyr recombinase" evidence="10">
    <location>
        <begin position="105"/>
        <end position="278"/>
    </location>
</feature>
<dbReference type="KEGG" id="mcui:G8O30_11645"/>
<proteinExistence type="predicted"/>
<dbReference type="Pfam" id="PF02899">
    <property type="entry name" value="Phage_int_SAM_1"/>
    <property type="match status" value="1"/>
</dbReference>
<evidence type="ECO:0000256" key="5">
    <source>
        <dbReference type="ARBA" id="ARBA00022908"/>
    </source>
</evidence>
<feature type="domain" description="Core-binding (CB)" evidence="11">
    <location>
        <begin position="1"/>
        <end position="84"/>
    </location>
</feature>
<dbReference type="InterPro" id="IPR050090">
    <property type="entry name" value="Tyrosine_recombinase_XerCD"/>
</dbReference>
<dbReference type="SUPFAM" id="SSF56349">
    <property type="entry name" value="DNA breaking-rejoining enzymes"/>
    <property type="match status" value="1"/>
</dbReference>
<keyword evidence="5" id="KW-0229">DNA integration</keyword>
<evidence type="ECO:0000259" key="11">
    <source>
        <dbReference type="PROSITE" id="PS51900"/>
    </source>
</evidence>
<dbReference type="InterPro" id="IPR010998">
    <property type="entry name" value="Integrase_recombinase_N"/>
</dbReference>
<evidence type="ECO:0000256" key="2">
    <source>
        <dbReference type="ARBA" id="ARBA00022490"/>
    </source>
</evidence>
<organism evidence="12 13">
    <name type="scientific">Mangrovibacillus cuniculi</name>
    <dbReference type="NCBI Taxonomy" id="2593652"/>
    <lineage>
        <taxon>Bacteria</taxon>
        <taxon>Bacillati</taxon>
        <taxon>Bacillota</taxon>
        <taxon>Bacilli</taxon>
        <taxon>Bacillales</taxon>
        <taxon>Bacillaceae</taxon>
        <taxon>Mangrovibacillus</taxon>
    </lineage>
</organism>
<keyword evidence="6 9" id="KW-0238">DNA-binding</keyword>
<dbReference type="InterPro" id="IPR013762">
    <property type="entry name" value="Integrase-like_cat_sf"/>
</dbReference>
<dbReference type="GO" id="GO:0005737">
    <property type="term" value="C:cytoplasm"/>
    <property type="evidence" value="ECO:0007669"/>
    <property type="project" value="UniProtKB-SubCell"/>
</dbReference>
<evidence type="ECO:0000256" key="9">
    <source>
        <dbReference type="PROSITE-ProRule" id="PRU01248"/>
    </source>
</evidence>
<evidence type="ECO:0000256" key="7">
    <source>
        <dbReference type="ARBA" id="ARBA00023172"/>
    </source>
</evidence>
<dbReference type="EMBL" id="CP049742">
    <property type="protein sequence ID" value="QPC47557.1"/>
    <property type="molecule type" value="Genomic_DNA"/>
</dbReference>
<evidence type="ECO:0000256" key="6">
    <source>
        <dbReference type="ARBA" id="ARBA00023125"/>
    </source>
</evidence>
<dbReference type="Gene3D" id="1.10.150.130">
    <property type="match status" value="1"/>
</dbReference>
<keyword evidence="8" id="KW-0131">Cell cycle</keyword>
<evidence type="ECO:0000256" key="1">
    <source>
        <dbReference type="ARBA" id="ARBA00004496"/>
    </source>
</evidence>
<keyword evidence="2" id="KW-0963">Cytoplasm</keyword>
<dbReference type="PROSITE" id="PS51898">
    <property type="entry name" value="TYR_RECOMBINASE"/>
    <property type="match status" value="1"/>
</dbReference>
<keyword evidence="4" id="KW-0159">Chromosome partition</keyword>
<dbReference type="AlphaFoldDB" id="A0A7S8HG96"/>
<dbReference type="InterPro" id="IPR004107">
    <property type="entry name" value="Integrase_SAM-like_N"/>
</dbReference>
<accession>A0A7S8HG96</accession>
<evidence type="ECO:0000256" key="3">
    <source>
        <dbReference type="ARBA" id="ARBA00022618"/>
    </source>
</evidence>
<keyword evidence="13" id="KW-1185">Reference proteome</keyword>
<dbReference type="InterPro" id="IPR044068">
    <property type="entry name" value="CB"/>
</dbReference>
<keyword evidence="3" id="KW-0132">Cell division</keyword>
<dbReference type="Gene3D" id="1.10.443.10">
    <property type="entry name" value="Intergrase catalytic core"/>
    <property type="match status" value="1"/>
</dbReference>
<protein>
    <submittedName>
        <fullName evidence="12">Tyrosine-type recombinase/integrase</fullName>
    </submittedName>
</protein>
<evidence type="ECO:0000313" key="13">
    <source>
        <dbReference type="Proteomes" id="UP000593626"/>
    </source>
</evidence>
<reference evidence="12 13" key="1">
    <citation type="submission" date="2019-07" db="EMBL/GenBank/DDBJ databases">
        <title>Genome sequence of 2 isolates from Red Sea Mangroves.</title>
        <authorList>
            <person name="Sefrji F."/>
            <person name="Michoud G."/>
            <person name="Merlino G."/>
            <person name="Daffonchio D."/>
        </authorList>
    </citation>
    <scope>NUCLEOTIDE SEQUENCE [LARGE SCALE GENOMIC DNA]</scope>
    <source>
        <strain evidence="12 13">R1DC41</strain>
    </source>
</reference>
<evidence type="ECO:0000256" key="4">
    <source>
        <dbReference type="ARBA" id="ARBA00022829"/>
    </source>
</evidence>